<evidence type="ECO:0000256" key="1">
    <source>
        <dbReference type="ARBA" id="ARBA00000085"/>
    </source>
</evidence>
<evidence type="ECO:0000256" key="7">
    <source>
        <dbReference type="ARBA" id="ARBA00022741"/>
    </source>
</evidence>
<dbReference type="EC" id="2.7.13.3" evidence="13"/>
<feature type="transmembrane region" description="Helical" evidence="14">
    <location>
        <begin position="26"/>
        <end position="45"/>
    </location>
</feature>
<keyword evidence="8 13" id="KW-0418">Kinase</keyword>
<dbReference type="CDD" id="cd00130">
    <property type="entry name" value="PAS"/>
    <property type="match status" value="1"/>
</dbReference>
<dbReference type="Proteomes" id="UP000233293">
    <property type="component" value="Unassembled WGS sequence"/>
</dbReference>
<evidence type="ECO:0000313" key="18">
    <source>
        <dbReference type="Proteomes" id="UP000233293"/>
    </source>
</evidence>
<keyword evidence="10 14" id="KW-1133">Transmembrane helix</keyword>
<keyword evidence="11 13" id="KW-0902">Two-component regulatory system</keyword>
<evidence type="ECO:0000256" key="12">
    <source>
        <dbReference type="ARBA" id="ARBA00023136"/>
    </source>
</evidence>
<dbReference type="Pfam" id="PF02518">
    <property type="entry name" value="HATPase_c"/>
    <property type="match status" value="1"/>
</dbReference>
<name>A0A2N3PYY0_9PROT</name>
<evidence type="ECO:0000256" key="11">
    <source>
        <dbReference type="ARBA" id="ARBA00023012"/>
    </source>
</evidence>
<organism evidence="17 18">
    <name type="scientific">Telmatospirillum siberiense</name>
    <dbReference type="NCBI Taxonomy" id="382514"/>
    <lineage>
        <taxon>Bacteria</taxon>
        <taxon>Pseudomonadati</taxon>
        <taxon>Pseudomonadota</taxon>
        <taxon>Alphaproteobacteria</taxon>
        <taxon>Rhodospirillales</taxon>
        <taxon>Rhodospirillaceae</taxon>
        <taxon>Telmatospirillum</taxon>
    </lineage>
</organism>
<dbReference type="PRINTS" id="PR00344">
    <property type="entry name" value="BCTRLSENSOR"/>
</dbReference>
<accession>A0A2N3PYY0</accession>
<feature type="transmembrane region" description="Helical" evidence="14">
    <location>
        <begin position="300"/>
        <end position="325"/>
    </location>
</feature>
<evidence type="ECO:0000256" key="6">
    <source>
        <dbReference type="ARBA" id="ARBA00022692"/>
    </source>
</evidence>
<keyword evidence="12 13" id="KW-0472">Membrane</keyword>
<dbReference type="OrthoDB" id="9776727at2"/>
<feature type="transmembrane region" description="Helical" evidence="14">
    <location>
        <begin position="57"/>
        <end position="78"/>
    </location>
</feature>
<keyword evidence="5 13" id="KW-0808">Transferase</keyword>
<dbReference type="InterPro" id="IPR017232">
    <property type="entry name" value="NtrY"/>
</dbReference>
<dbReference type="GO" id="GO:0005524">
    <property type="term" value="F:ATP binding"/>
    <property type="evidence" value="ECO:0007669"/>
    <property type="project" value="UniProtKB-UniRule"/>
</dbReference>
<evidence type="ECO:0000313" key="17">
    <source>
        <dbReference type="EMBL" id="PKU25589.1"/>
    </source>
</evidence>
<dbReference type="InterPro" id="IPR036890">
    <property type="entry name" value="HATPase_C_sf"/>
</dbReference>
<dbReference type="GO" id="GO:0009399">
    <property type="term" value="P:nitrogen fixation"/>
    <property type="evidence" value="ECO:0007669"/>
    <property type="project" value="UniProtKB-UniRule"/>
</dbReference>
<dbReference type="Pfam" id="PF00512">
    <property type="entry name" value="HisKA"/>
    <property type="match status" value="1"/>
</dbReference>
<dbReference type="RefSeq" id="WP_101249644.1">
    <property type="nucleotide sequence ID" value="NZ_PIUM01000004.1"/>
</dbReference>
<evidence type="ECO:0000256" key="9">
    <source>
        <dbReference type="ARBA" id="ARBA00022840"/>
    </source>
</evidence>
<dbReference type="CDD" id="cd06225">
    <property type="entry name" value="HAMP"/>
    <property type="match status" value="1"/>
</dbReference>
<dbReference type="SUPFAM" id="SSF47384">
    <property type="entry name" value="Homodimeric domain of signal transducing histidine kinase"/>
    <property type="match status" value="1"/>
</dbReference>
<dbReference type="Pfam" id="PF19312">
    <property type="entry name" value="NtrY_N"/>
    <property type="match status" value="1"/>
</dbReference>
<dbReference type="SUPFAM" id="SSF55785">
    <property type="entry name" value="PYP-like sensor domain (PAS domain)"/>
    <property type="match status" value="1"/>
</dbReference>
<dbReference type="Pfam" id="PF00672">
    <property type="entry name" value="HAMP"/>
    <property type="match status" value="1"/>
</dbReference>
<evidence type="ECO:0000256" key="3">
    <source>
        <dbReference type="ARBA" id="ARBA00022475"/>
    </source>
</evidence>
<dbReference type="SUPFAM" id="SSF55874">
    <property type="entry name" value="ATPase domain of HSP90 chaperone/DNA topoisomerase II/histidine kinase"/>
    <property type="match status" value="1"/>
</dbReference>
<dbReference type="GO" id="GO:0005886">
    <property type="term" value="C:plasma membrane"/>
    <property type="evidence" value="ECO:0007669"/>
    <property type="project" value="UniProtKB-SubCell"/>
</dbReference>
<reference evidence="18" key="1">
    <citation type="submission" date="2017-12" db="EMBL/GenBank/DDBJ databases">
        <title>Draft genome sequence of Telmatospirillum siberiense 26-4b1T, an acidotolerant peatland alphaproteobacterium potentially involved in sulfur cycling.</title>
        <authorList>
            <person name="Hausmann B."/>
            <person name="Pjevac P."/>
            <person name="Schreck K."/>
            <person name="Herbold C.W."/>
            <person name="Daims H."/>
            <person name="Wagner M."/>
            <person name="Pester M."/>
            <person name="Loy A."/>
        </authorList>
    </citation>
    <scope>NUCLEOTIDE SEQUENCE [LARGE SCALE GENOMIC DNA]</scope>
    <source>
        <strain evidence="18">26-4b1</strain>
    </source>
</reference>
<evidence type="ECO:0000256" key="14">
    <source>
        <dbReference type="SAM" id="Phobius"/>
    </source>
</evidence>
<dbReference type="SMART" id="SM00387">
    <property type="entry name" value="HATPase_c"/>
    <property type="match status" value="1"/>
</dbReference>
<dbReference type="InterPro" id="IPR036097">
    <property type="entry name" value="HisK_dim/P_sf"/>
</dbReference>
<keyword evidence="3 13" id="KW-1003">Cell membrane</keyword>
<keyword evidence="7 13" id="KW-0547">Nucleotide-binding</keyword>
<feature type="transmembrane region" description="Helical" evidence="14">
    <location>
        <begin position="99"/>
        <end position="124"/>
    </location>
</feature>
<dbReference type="SMART" id="SM00304">
    <property type="entry name" value="HAMP"/>
    <property type="match status" value="1"/>
</dbReference>
<dbReference type="PIRSF" id="PIRSF037532">
    <property type="entry name" value="STHK_NtrY"/>
    <property type="match status" value="1"/>
</dbReference>
<evidence type="ECO:0000256" key="4">
    <source>
        <dbReference type="ARBA" id="ARBA00022553"/>
    </source>
</evidence>
<gene>
    <name evidence="17" type="ORF">CWS72_05880</name>
</gene>
<protein>
    <recommendedName>
        <fullName evidence="13">Nitrogen regulation protein</fullName>
        <ecNumber evidence="13">2.7.13.3</ecNumber>
    </recommendedName>
</protein>
<evidence type="ECO:0000256" key="8">
    <source>
        <dbReference type="ARBA" id="ARBA00022777"/>
    </source>
</evidence>
<dbReference type="PROSITE" id="PS50109">
    <property type="entry name" value="HIS_KIN"/>
    <property type="match status" value="1"/>
</dbReference>
<dbReference type="SMART" id="SM00388">
    <property type="entry name" value="HisKA"/>
    <property type="match status" value="1"/>
</dbReference>
<dbReference type="InterPro" id="IPR035965">
    <property type="entry name" value="PAS-like_dom_sf"/>
</dbReference>
<dbReference type="InterPro" id="IPR004358">
    <property type="entry name" value="Sig_transdc_His_kin-like_C"/>
</dbReference>
<evidence type="ECO:0000256" key="10">
    <source>
        <dbReference type="ARBA" id="ARBA00022989"/>
    </source>
</evidence>
<dbReference type="InterPro" id="IPR003660">
    <property type="entry name" value="HAMP_dom"/>
</dbReference>
<evidence type="ECO:0000256" key="13">
    <source>
        <dbReference type="PIRNR" id="PIRNR037532"/>
    </source>
</evidence>
<dbReference type="InterPro" id="IPR000014">
    <property type="entry name" value="PAS"/>
</dbReference>
<dbReference type="SUPFAM" id="SSF158472">
    <property type="entry name" value="HAMP domain-like"/>
    <property type="match status" value="1"/>
</dbReference>
<dbReference type="Gene3D" id="3.30.450.20">
    <property type="entry name" value="PAS domain"/>
    <property type="match status" value="1"/>
</dbReference>
<sequence>MIKADGQGLIERLSLWGQRKGLGRKLAMTLTLAVITSGIATYAVLSSGGPLRGPNPQTVFSMLTLDLVFMLLLAALVARRLLRVWAQRRAGTAGARLHVRLVVLFSVVAITPAIMVAAFSTLVINFGVEQWFNKRVSTAVDESLAVAKAYLEEHQQVIGGDALAMANDINREGPALLRNPYRLTQMVGAQAAVRGLSEAIVFDSTKQVLARAGLAFSMELSIDGIPQWALERARSGEVAVLTNSGDQRVRALVKLDGSLIDSYLYVGRAVDPKVIDHMDRTNRAVAEYKQLELTRSGLEVTFSAIFVMVALLLLLAAMWIGLTLATQMATPIIRLIDAAERVRTGDLTSRVADEGAVDELGSLSRAFNRMIGQLETQRHDLMSANRELDERRRFSEAVLAGVSAGVIGLDRIGHVELPNRYAAEYLSMEPELMIGHRLEDLVPELAALFGMIRRRPERSVQDELKVVRNGRSRTLLVRIVAEQDEWEVTGFVVTIDDMTELLSAQRKAAWADVARRIAHEIKNPLTPIQLSAERLKRKYLKQIQTDPETFLNCTDTIIRQVGDIGRMVDEFSAFARMPAPVMKQDDLVETINQAVFLAKTGYPQVSFECAFSGAAVRIPCDTRQVSQALTNLLKNAVEAILGREGENLPKGRVVVGVEQRLGCVVVSVGDNGRGLPVEQRDRLAEPYVTTRVKGTGLGLAIVKKIMEDHGGELVLEDMDGGGARVSLVFRIEDDQPRIGATNTVTSHGA</sequence>
<comment type="caution">
    <text evidence="17">The sequence shown here is derived from an EMBL/GenBank/DDBJ whole genome shotgun (WGS) entry which is preliminary data.</text>
</comment>
<dbReference type="InterPro" id="IPR045671">
    <property type="entry name" value="NtrY-like_N"/>
</dbReference>
<keyword evidence="13" id="KW-0535">Nitrogen fixation</keyword>
<proteinExistence type="predicted"/>
<dbReference type="AlphaFoldDB" id="A0A2N3PYY0"/>
<dbReference type="PANTHER" id="PTHR43065:SF10">
    <property type="entry name" value="PEROXIDE STRESS-ACTIVATED HISTIDINE KINASE MAK3"/>
    <property type="match status" value="1"/>
</dbReference>
<evidence type="ECO:0000259" key="16">
    <source>
        <dbReference type="PROSITE" id="PS50885"/>
    </source>
</evidence>
<evidence type="ECO:0000256" key="5">
    <source>
        <dbReference type="ARBA" id="ARBA00022679"/>
    </source>
</evidence>
<keyword evidence="4" id="KW-0597">Phosphoprotein</keyword>
<evidence type="ECO:0000259" key="15">
    <source>
        <dbReference type="PROSITE" id="PS50109"/>
    </source>
</evidence>
<dbReference type="Gene3D" id="6.10.340.10">
    <property type="match status" value="1"/>
</dbReference>
<keyword evidence="18" id="KW-1185">Reference proteome</keyword>
<comment type="subcellular location">
    <subcellularLocation>
        <location evidence="2 13">Cell membrane</location>
        <topology evidence="2 13">Multi-pass membrane protein</topology>
    </subcellularLocation>
</comment>
<keyword evidence="6 13" id="KW-0812">Transmembrane</keyword>
<dbReference type="CDD" id="cd00082">
    <property type="entry name" value="HisKA"/>
    <property type="match status" value="1"/>
</dbReference>
<dbReference type="PANTHER" id="PTHR43065">
    <property type="entry name" value="SENSOR HISTIDINE KINASE"/>
    <property type="match status" value="1"/>
</dbReference>
<dbReference type="Gene3D" id="1.10.287.130">
    <property type="match status" value="1"/>
</dbReference>
<feature type="domain" description="HAMP" evidence="16">
    <location>
        <begin position="326"/>
        <end position="379"/>
    </location>
</feature>
<dbReference type="PROSITE" id="PS50885">
    <property type="entry name" value="HAMP"/>
    <property type="match status" value="1"/>
</dbReference>
<dbReference type="GO" id="GO:0000155">
    <property type="term" value="F:phosphorelay sensor kinase activity"/>
    <property type="evidence" value="ECO:0007669"/>
    <property type="project" value="InterPro"/>
</dbReference>
<dbReference type="InterPro" id="IPR003594">
    <property type="entry name" value="HATPase_dom"/>
</dbReference>
<dbReference type="Gene3D" id="3.30.565.10">
    <property type="entry name" value="Histidine kinase-like ATPase, C-terminal domain"/>
    <property type="match status" value="1"/>
</dbReference>
<dbReference type="EMBL" id="PIUM01000004">
    <property type="protein sequence ID" value="PKU25589.1"/>
    <property type="molecule type" value="Genomic_DNA"/>
</dbReference>
<evidence type="ECO:0000256" key="2">
    <source>
        <dbReference type="ARBA" id="ARBA00004651"/>
    </source>
</evidence>
<keyword evidence="9 13" id="KW-0067">ATP-binding</keyword>
<dbReference type="FunFam" id="1.10.287.130:FF:000107">
    <property type="entry name" value="Sensor histidine kinase YycG"/>
    <property type="match status" value="1"/>
</dbReference>
<dbReference type="InterPro" id="IPR003661">
    <property type="entry name" value="HisK_dim/P_dom"/>
</dbReference>
<feature type="domain" description="Histidine kinase" evidence="15">
    <location>
        <begin position="516"/>
        <end position="733"/>
    </location>
</feature>
<comment type="catalytic activity">
    <reaction evidence="1 13">
        <text>ATP + protein L-histidine = ADP + protein N-phospho-L-histidine.</text>
        <dbReference type="EC" id="2.7.13.3"/>
    </reaction>
</comment>
<dbReference type="InterPro" id="IPR005467">
    <property type="entry name" value="His_kinase_dom"/>
</dbReference>